<feature type="transmembrane region" description="Helical" evidence="9">
    <location>
        <begin position="41"/>
        <end position="62"/>
    </location>
</feature>
<accession>A0AA89BV23</accession>
<protein>
    <recommendedName>
        <fullName evidence="10">G-protein coupled receptors family 1 profile domain-containing protein</fullName>
    </recommendedName>
</protein>
<dbReference type="EMBL" id="VSWD01000011">
    <property type="protein sequence ID" value="KAK3088410.1"/>
    <property type="molecule type" value="Genomic_DNA"/>
</dbReference>
<feature type="transmembrane region" description="Helical" evidence="9">
    <location>
        <begin position="6"/>
        <end position="29"/>
    </location>
</feature>
<dbReference type="PROSITE" id="PS50262">
    <property type="entry name" value="G_PROTEIN_RECEP_F1_2"/>
    <property type="match status" value="1"/>
</dbReference>
<keyword evidence="3 9" id="KW-1133">Transmembrane helix</keyword>
<keyword evidence="2 8" id="KW-0812">Transmembrane</keyword>
<comment type="caution">
    <text evidence="11">The sequence shown here is derived from an EMBL/GenBank/DDBJ whole genome shotgun (WGS) entry which is preliminary data.</text>
</comment>
<evidence type="ECO:0000256" key="5">
    <source>
        <dbReference type="ARBA" id="ARBA00023136"/>
    </source>
</evidence>
<dbReference type="PROSITE" id="PS00237">
    <property type="entry name" value="G_PROTEIN_RECEP_F1_1"/>
    <property type="match status" value="1"/>
</dbReference>
<dbReference type="Gene3D" id="1.20.1070.10">
    <property type="entry name" value="Rhodopsin 7-helix transmembrane proteins"/>
    <property type="match status" value="1"/>
</dbReference>
<evidence type="ECO:0000256" key="4">
    <source>
        <dbReference type="ARBA" id="ARBA00023040"/>
    </source>
</evidence>
<evidence type="ECO:0000256" key="6">
    <source>
        <dbReference type="ARBA" id="ARBA00023170"/>
    </source>
</evidence>
<dbReference type="PANTHER" id="PTHR24238">
    <property type="entry name" value="G-PROTEIN COUPLED RECEPTOR"/>
    <property type="match status" value="1"/>
</dbReference>
<dbReference type="PRINTS" id="PR00237">
    <property type="entry name" value="GPCRRHODOPSN"/>
</dbReference>
<evidence type="ECO:0000256" key="1">
    <source>
        <dbReference type="ARBA" id="ARBA00004141"/>
    </source>
</evidence>
<dbReference type="Pfam" id="PF00001">
    <property type="entry name" value="7tm_1"/>
    <property type="match status" value="1"/>
</dbReference>
<dbReference type="GO" id="GO:0016020">
    <property type="term" value="C:membrane"/>
    <property type="evidence" value="ECO:0007669"/>
    <property type="project" value="UniProtKB-SubCell"/>
</dbReference>
<dbReference type="GO" id="GO:0004930">
    <property type="term" value="F:G protein-coupled receptor activity"/>
    <property type="evidence" value="ECO:0007669"/>
    <property type="project" value="UniProtKB-KW"/>
</dbReference>
<reference evidence="11" key="1">
    <citation type="submission" date="2019-08" db="EMBL/GenBank/DDBJ databases">
        <title>The improved chromosome-level genome for the pearl oyster Pinctada fucata martensii using PacBio sequencing and Hi-C.</title>
        <authorList>
            <person name="Zheng Z."/>
        </authorList>
    </citation>
    <scope>NUCLEOTIDE SEQUENCE</scope>
    <source>
        <strain evidence="11">ZZ-2019</strain>
        <tissue evidence="11">Adductor muscle</tissue>
    </source>
</reference>
<evidence type="ECO:0000313" key="11">
    <source>
        <dbReference type="EMBL" id="KAK3088410.1"/>
    </source>
</evidence>
<dbReference type="InterPro" id="IPR017452">
    <property type="entry name" value="GPCR_Rhodpsn_7TM"/>
</dbReference>
<keyword evidence="5 9" id="KW-0472">Membrane</keyword>
<keyword evidence="12" id="KW-1185">Reference proteome</keyword>
<keyword evidence="6 8" id="KW-0675">Receptor</keyword>
<feature type="transmembrane region" description="Helical" evidence="9">
    <location>
        <begin position="322"/>
        <end position="345"/>
    </location>
</feature>
<evidence type="ECO:0000256" key="9">
    <source>
        <dbReference type="SAM" id="Phobius"/>
    </source>
</evidence>
<evidence type="ECO:0000256" key="8">
    <source>
        <dbReference type="RuleBase" id="RU000688"/>
    </source>
</evidence>
<feature type="transmembrane region" description="Helical" evidence="9">
    <location>
        <begin position="122"/>
        <end position="141"/>
    </location>
</feature>
<proteinExistence type="inferred from homology"/>
<dbReference type="AlphaFoldDB" id="A0AA89BV23"/>
<name>A0AA89BV23_PINIB</name>
<feature type="transmembrane region" description="Helical" evidence="9">
    <location>
        <begin position="82"/>
        <end position="101"/>
    </location>
</feature>
<gene>
    <name evidence="11" type="ORF">FSP39_018819</name>
</gene>
<evidence type="ECO:0000259" key="10">
    <source>
        <dbReference type="PROSITE" id="PS50262"/>
    </source>
</evidence>
<organism evidence="11 12">
    <name type="scientific">Pinctada imbricata</name>
    <name type="common">Atlantic pearl-oyster</name>
    <name type="synonym">Pinctada martensii</name>
    <dbReference type="NCBI Taxonomy" id="66713"/>
    <lineage>
        <taxon>Eukaryota</taxon>
        <taxon>Metazoa</taxon>
        <taxon>Spiralia</taxon>
        <taxon>Lophotrochozoa</taxon>
        <taxon>Mollusca</taxon>
        <taxon>Bivalvia</taxon>
        <taxon>Autobranchia</taxon>
        <taxon>Pteriomorphia</taxon>
        <taxon>Pterioida</taxon>
        <taxon>Pterioidea</taxon>
        <taxon>Pteriidae</taxon>
        <taxon>Pinctada</taxon>
    </lineage>
</organism>
<sequence>MATILLPVVVYVSILMVLGIIGNAIVCYIYLYKWKVKSVKYFIGCLSSLDLLTCLFCMPIEIAMLRNPLLLDDPVLCKFLRFVRAFTSLSAGFMLIVIAIDRFRRICKHHETQISVSLAKKMCLSTLIAGIIFSWPCFIIFGQLDRSDELTIETSCSTDRHLKGTIYPTIFYGVIFLCFMFISVSLVTFYTMIGVRLCKLPSLKKSSSKRYSVTESTNSSQNDGLENQRQFLEREKVGGSKIKTDGSLLKNKQSFQKRLSKIDLKGKLGRHMLSMNRRKQTTIVLFLITLIQWLSFFPYVALLVCNSVIPNFLSSMDSQQQMAYNIGILSHFISSGINPFIYGFLGRDFREECRRSFSDIRNSLNSVKRLSVSSITRRDS</sequence>
<dbReference type="CDD" id="cd00637">
    <property type="entry name" value="7tm_classA_rhodopsin-like"/>
    <property type="match status" value="1"/>
</dbReference>
<comment type="subcellular location">
    <subcellularLocation>
        <location evidence="1">Membrane</location>
        <topology evidence="1">Multi-pass membrane protein</topology>
    </subcellularLocation>
</comment>
<keyword evidence="4 8" id="KW-0297">G-protein coupled receptor</keyword>
<evidence type="ECO:0000256" key="7">
    <source>
        <dbReference type="ARBA" id="ARBA00023224"/>
    </source>
</evidence>
<feature type="transmembrane region" description="Helical" evidence="9">
    <location>
        <begin position="282"/>
        <end position="302"/>
    </location>
</feature>
<comment type="similarity">
    <text evidence="8">Belongs to the G-protein coupled receptor 1 family.</text>
</comment>
<feature type="domain" description="G-protein coupled receptors family 1 profile" evidence="10">
    <location>
        <begin position="22"/>
        <end position="342"/>
    </location>
</feature>
<dbReference type="InterPro" id="IPR000276">
    <property type="entry name" value="GPCR_Rhodpsn"/>
</dbReference>
<dbReference type="PANTHER" id="PTHR24238:SF47">
    <property type="entry name" value="ECDYSTEROIDS_DOPAMINE RECEPTOR-RELATED"/>
    <property type="match status" value="1"/>
</dbReference>
<dbReference type="SUPFAM" id="SSF81321">
    <property type="entry name" value="Family A G protein-coupled receptor-like"/>
    <property type="match status" value="1"/>
</dbReference>
<evidence type="ECO:0000313" key="12">
    <source>
        <dbReference type="Proteomes" id="UP001186944"/>
    </source>
</evidence>
<evidence type="ECO:0000256" key="3">
    <source>
        <dbReference type="ARBA" id="ARBA00022989"/>
    </source>
</evidence>
<keyword evidence="7 8" id="KW-0807">Transducer</keyword>
<evidence type="ECO:0000256" key="2">
    <source>
        <dbReference type="ARBA" id="ARBA00022692"/>
    </source>
</evidence>
<dbReference type="Proteomes" id="UP001186944">
    <property type="component" value="Unassembled WGS sequence"/>
</dbReference>
<feature type="transmembrane region" description="Helical" evidence="9">
    <location>
        <begin position="170"/>
        <end position="195"/>
    </location>
</feature>